<keyword evidence="3" id="KW-1185">Reference proteome</keyword>
<feature type="compositionally biased region" description="Basic residues" evidence="1">
    <location>
        <begin position="23"/>
        <end position="36"/>
    </location>
</feature>
<protein>
    <submittedName>
        <fullName evidence="2">Uncharacterized protein</fullName>
    </submittedName>
</protein>
<name>A0A9P4P598_9PEZI</name>
<feature type="compositionally biased region" description="Basic and acidic residues" evidence="1">
    <location>
        <begin position="56"/>
        <end position="66"/>
    </location>
</feature>
<dbReference type="Proteomes" id="UP000800235">
    <property type="component" value="Unassembled WGS sequence"/>
</dbReference>
<evidence type="ECO:0000313" key="3">
    <source>
        <dbReference type="Proteomes" id="UP000800235"/>
    </source>
</evidence>
<feature type="region of interest" description="Disordered" evidence="1">
    <location>
        <begin position="1"/>
        <end position="103"/>
    </location>
</feature>
<sequence>MARDLSPPRHLSKVPISDDTLYVRKRGPSPTKRAHRTAQIYTRNRADSETIPACDELPRWVPRSEEVTFNTERSNEESDTSSSADGSVQRHPSIEEETHYNATTLEGEELDYDDLFANETSDEHAINPDTANDSDEPMPPTLRMLKGQIDQMRSALDEKYIALAHEVWRLYGKEMEGMEWLGQVLRWAEEREMIEGDASAWMRLGVRRCGHLGGNTRG</sequence>
<organism evidence="2 3">
    <name type="scientific">Tothia fuscella</name>
    <dbReference type="NCBI Taxonomy" id="1048955"/>
    <lineage>
        <taxon>Eukaryota</taxon>
        <taxon>Fungi</taxon>
        <taxon>Dikarya</taxon>
        <taxon>Ascomycota</taxon>
        <taxon>Pezizomycotina</taxon>
        <taxon>Dothideomycetes</taxon>
        <taxon>Pleosporomycetidae</taxon>
        <taxon>Venturiales</taxon>
        <taxon>Cylindrosympodiaceae</taxon>
        <taxon>Tothia</taxon>
    </lineage>
</organism>
<proteinExistence type="predicted"/>
<evidence type="ECO:0000256" key="1">
    <source>
        <dbReference type="SAM" id="MobiDB-lite"/>
    </source>
</evidence>
<dbReference type="EMBL" id="MU007009">
    <property type="protein sequence ID" value="KAF2436844.1"/>
    <property type="molecule type" value="Genomic_DNA"/>
</dbReference>
<accession>A0A9P4P598</accession>
<evidence type="ECO:0000313" key="2">
    <source>
        <dbReference type="EMBL" id="KAF2436844.1"/>
    </source>
</evidence>
<dbReference type="AlphaFoldDB" id="A0A9P4P598"/>
<comment type="caution">
    <text evidence="2">The sequence shown here is derived from an EMBL/GenBank/DDBJ whole genome shotgun (WGS) entry which is preliminary data.</text>
</comment>
<gene>
    <name evidence="2" type="ORF">EJ08DRAFT_704312</name>
</gene>
<reference evidence="2" key="1">
    <citation type="journal article" date="2020" name="Stud. Mycol.">
        <title>101 Dothideomycetes genomes: a test case for predicting lifestyles and emergence of pathogens.</title>
        <authorList>
            <person name="Haridas S."/>
            <person name="Albert R."/>
            <person name="Binder M."/>
            <person name="Bloem J."/>
            <person name="Labutti K."/>
            <person name="Salamov A."/>
            <person name="Andreopoulos B."/>
            <person name="Baker S."/>
            <person name="Barry K."/>
            <person name="Bills G."/>
            <person name="Bluhm B."/>
            <person name="Cannon C."/>
            <person name="Castanera R."/>
            <person name="Culley D."/>
            <person name="Daum C."/>
            <person name="Ezra D."/>
            <person name="Gonzalez J."/>
            <person name="Henrissat B."/>
            <person name="Kuo A."/>
            <person name="Liang C."/>
            <person name="Lipzen A."/>
            <person name="Lutzoni F."/>
            <person name="Magnuson J."/>
            <person name="Mondo S."/>
            <person name="Nolan M."/>
            <person name="Ohm R."/>
            <person name="Pangilinan J."/>
            <person name="Park H.-J."/>
            <person name="Ramirez L."/>
            <person name="Alfaro M."/>
            <person name="Sun H."/>
            <person name="Tritt A."/>
            <person name="Yoshinaga Y."/>
            <person name="Zwiers L.-H."/>
            <person name="Turgeon B."/>
            <person name="Goodwin S."/>
            <person name="Spatafora J."/>
            <person name="Crous P."/>
            <person name="Grigoriev I."/>
        </authorList>
    </citation>
    <scope>NUCLEOTIDE SEQUENCE</scope>
    <source>
        <strain evidence="2">CBS 130266</strain>
    </source>
</reference>